<dbReference type="InterPro" id="IPR044831">
    <property type="entry name" value="Ccp1-like"/>
</dbReference>
<dbReference type="Pfam" id="PF00141">
    <property type="entry name" value="peroxidase"/>
    <property type="match status" value="1"/>
</dbReference>
<evidence type="ECO:0000313" key="6">
    <source>
        <dbReference type="EMBL" id="EFN59094.1"/>
    </source>
</evidence>
<protein>
    <recommendedName>
        <fullName evidence="5">Plant heme peroxidase family profile domain-containing protein</fullName>
    </recommendedName>
</protein>
<evidence type="ECO:0000256" key="1">
    <source>
        <dbReference type="ARBA" id="ARBA00001970"/>
    </source>
</evidence>
<sequence>QPILIRLAWHDSGTYSVEAAQELPWPRAGGATASIRFKPASLFRRGTLHGANNGLTIAMNLIKPIQKKFPDLGWADLIQLASVVAVEAAGGPFIPLRLGRKDAESEEHCTPDGRLPAAAAPFPDEAPTPAQHLRNVFHRMGLTDKDIVALSGAHTLGRARPERSGFGKESTKYTKEGPGAPGGSSWTVQWLQFDNSYFKDIKEQIDEELLVLPTDACLFEDEGFKPFAEKYLEDQDAFFSDYVESHLKLSELGVEWDGEPVTLPKA</sequence>
<dbReference type="InterPro" id="IPR019793">
    <property type="entry name" value="Peroxidases_heam-ligand_BS"/>
</dbReference>
<dbReference type="SUPFAM" id="SSF48113">
    <property type="entry name" value="Heme-dependent peroxidases"/>
    <property type="match status" value="1"/>
</dbReference>
<dbReference type="GO" id="GO:0034599">
    <property type="term" value="P:cellular response to oxidative stress"/>
    <property type="evidence" value="ECO:0007669"/>
    <property type="project" value="InterPro"/>
</dbReference>
<reference evidence="6 7" key="1">
    <citation type="journal article" date="2010" name="Plant Cell">
        <title>The Chlorella variabilis NC64A genome reveals adaptation to photosymbiosis, coevolution with viruses, and cryptic sex.</title>
        <authorList>
            <person name="Blanc G."/>
            <person name="Duncan G."/>
            <person name="Agarkova I."/>
            <person name="Borodovsky M."/>
            <person name="Gurnon J."/>
            <person name="Kuo A."/>
            <person name="Lindquist E."/>
            <person name="Lucas S."/>
            <person name="Pangilinan J."/>
            <person name="Polle J."/>
            <person name="Salamov A."/>
            <person name="Terry A."/>
            <person name="Yamada T."/>
            <person name="Dunigan D.D."/>
            <person name="Grigoriev I.V."/>
            <person name="Claverie J.M."/>
            <person name="Van Etten J.L."/>
        </authorList>
    </citation>
    <scope>NUCLEOTIDE SEQUENCE [LARGE SCALE GENOMIC DNA]</scope>
    <source>
        <strain evidence="6 7">NC64A</strain>
    </source>
</reference>
<feature type="compositionally biased region" description="Basic and acidic residues" evidence="4">
    <location>
        <begin position="159"/>
        <end position="175"/>
    </location>
</feature>
<dbReference type="InterPro" id="IPR010255">
    <property type="entry name" value="Haem_peroxidase_sf"/>
</dbReference>
<dbReference type="PROSITE" id="PS50873">
    <property type="entry name" value="PEROXIDASE_4"/>
    <property type="match status" value="1"/>
</dbReference>
<dbReference type="InParanoid" id="E1Z4P8"/>
<dbReference type="OrthoDB" id="2859658at2759"/>
<dbReference type="EMBL" id="GL433836">
    <property type="protein sequence ID" value="EFN59094.1"/>
    <property type="molecule type" value="Genomic_DNA"/>
</dbReference>
<feature type="region of interest" description="Disordered" evidence="4">
    <location>
        <begin position="158"/>
        <end position="181"/>
    </location>
</feature>
<dbReference type="Gene3D" id="1.10.520.10">
    <property type="match status" value="1"/>
</dbReference>
<keyword evidence="7" id="KW-1185">Reference proteome</keyword>
<evidence type="ECO:0000256" key="2">
    <source>
        <dbReference type="ARBA" id="ARBA00006873"/>
    </source>
</evidence>
<dbReference type="eggNOG" id="ENOG502QS7Q">
    <property type="taxonomic scope" value="Eukaryota"/>
</dbReference>
<dbReference type="PRINTS" id="PR00458">
    <property type="entry name" value="PEROXIDASE"/>
</dbReference>
<keyword evidence="3" id="KW-0560">Oxidoreductase</keyword>
<dbReference type="AlphaFoldDB" id="E1Z4P8"/>
<accession>E1Z4P8</accession>
<dbReference type="GO" id="GO:0004601">
    <property type="term" value="F:peroxidase activity"/>
    <property type="evidence" value="ECO:0007669"/>
    <property type="project" value="InterPro"/>
</dbReference>
<feature type="non-terminal residue" evidence="6">
    <location>
        <position position="1"/>
    </location>
</feature>
<dbReference type="GO" id="GO:0042744">
    <property type="term" value="P:hydrogen peroxide catabolic process"/>
    <property type="evidence" value="ECO:0007669"/>
    <property type="project" value="TreeGrafter"/>
</dbReference>
<dbReference type="InterPro" id="IPR002016">
    <property type="entry name" value="Haem_peroxidase"/>
</dbReference>
<dbReference type="STRING" id="554065.E1Z4P8"/>
<dbReference type="Proteomes" id="UP000008141">
    <property type="component" value="Unassembled WGS sequence"/>
</dbReference>
<evidence type="ECO:0000256" key="3">
    <source>
        <dbReference type="ARBA" id="ARBA00023002"/>
    </source>
</evidence>
<feature type="domain" description="Plant heme peroxidase family profile" evidence="5">
    <location>
        <begin position="1"/>
        <end position="259"/>
    </location>
</feature>
<dbReference type="Gene3D" id="1.10.420.10">
    <property type="entry name" value="Peroxidase, domain 2"/>
    <property type="match status" value="1"/>
</dbReference>
<evidence type="ECO:0000256" key="4">
    <source>
        <dbReference type="SAM" id="MobiDB-lite"/>
    </source>
</evidence>
<dbReference type="PANTHER" id="PTHR31356">
    <property type="entry name" value="THYLAKOID LUMENAL 29 KDA PROTEIN, CHLOROPLASTIC-RELATED"/>
    <property type="match status" value="1"/>
</dbReference>
<dbReference type="FunCoup" id="E1Z4P8">
    <property type="interactions" value="950"/>
</dbReference>
<gene>
    <name evidence="6" type="ORF">CHLNCDRAFT_19036</name>
</gene>
<dbReference type="GeneID" id="17358610"/>
<organism evidence="7">
    <name type="scientific">Chlorella variabilis</name>
    <name type="common">Green alga</name>
    <dbReference type="NCBI Taxonomy" id="554065"/>
    <lineage>
        <taxon>Eukaryota</taxon>
        <taxon>Viridiplantae</taxon>
        <taxon>Chlorophyta</taxon>
        <taxon>core chlorophytes</taxon>
        <taxon>Trebouxiophyceae</taxon>
        <taxon>Chlorellales</taxon>
        <taxon>Chlorellaceae</taxon>
        <taxon>Chlorella clade</taxon>
        <taxon>Chlorella</taxon>
    </lineage>
</organism>
<dbReference type="PANTHER" id="PTHR31356:SF66">
    <property type="entry name" value="CATALASE-PEROXIDASE"/>
    <property type="match status" value="1"/>
</dbReference>
<proteinExistence type="inferred from homology"/>
<dbReference type="RefSeq" id="XP_005851196.1">
    <property type="nucleotide sequence ID" value="XM_005851134.1"/>
</dbReference>
<evidence type="ECO:0000259" key="5">
    <source>
        <dbReference type="PROSITE" id="PS50873"/>
    </source>
</evidence>
<dbReference type="GO" id="GO:0000302">
    <property type="term" value="P:response to reactive oxygen species"/>
    <property type="evidence" value="ECO:0007669"/>
    <property type="project" value="TreeGrafter"/>
</dbReference>
<name>E1Z4P8_CHLVA</name>
<evidence type="ECO:0000313" key="7">
    <source>
        <dbReference type="Proteomes" id="UP000008141"/>
    </source>
</evidence>
<dbReference type="GO" id="GO:0020037">
    <property type="term" value="F:heme binding"/>
    <property type="evidence" value="ECO:0007669"/>
    <property type="project" value="InterPro"/>
</dbReference>
<comment type="cofactor">
    <cofactor evidence="1">
        <name>heme b</name>
        <dbReference type="ChEBI" id="CHEBI:60344"/>
    </cofactor>
</comment>
<dbReference type="PROSITE" id="PS00435">
    <property type="entry name" value="PEROXIDASE_1"/>
    <property type="match status" value="1"/>
</dbReference>
<dbReference type="KEGG" id="cvr:CHLNCDRAFT_19036"/>
<comment type="similarity">
    <text evidence="2">Belongs to the peroxidase family. Ascorbate peroxidase subfamily.</text>
</comment>
<dbReference type="OMA" id="TASTCWH"/>